<dbReference type="InterPro" id="IPR035089">
    <property type="entry name" value="Phage_sheath_subtilisin"/>
</dbReference>
<organism evidence="3 4">
    <name type="scientific">Helicobacter apodemus</name>
    <dbReference type="NCBI Taxonomy" id="135569"/>
    <lineage>
        <taxon>Bacteria</taxon>
        <taxon>Pseudomonadati</taxon>
        <taxon>Campylobacterota</taxon>
        <taxon>Epsilonproteobacteria</taxon>
        <taxon>Campylobacterales</taxon>
        <taxon>Helicobacteraceae</taxon>
        <taxon>Helicobacter</taxon>
    </lineage>
</organism>
<keyword evidence="4" id="KW-1185">Reference proteome</keyword>
<accession>A0A4U8UCG0</accession>
<feature type="domain" description="Tail sheath protein subtilisin-like" evidence="2">
    <location>
        <begin position="127"/>
        <end position="282"/>
    </location>
</feature>
<evidence type="ECO:0000259" key="2">
    <source>
        <dbReference type="Pfam" id="PF04984"/>
    </source>
</evidence>
<comment type="caution">
    <text evidence="3">The sequence shown here is derived from an EMBL/GenBank/DDBJ whole genome shotgun (WGS) entry which is preliminary data.</text>
</comment>
<dbReference type="AlphaFoldDB" id="A0A4U8UCG0"/>
<protein>
    <submittedName>
        <fullName evidence="3">Phage tail sheath family protein</fullName>
    </submittedName>
</protein>
<dbReference type="EMBL" id="JRPC02000024">
    <property type="protein sequence ID" value="TLE14464.1"/>
    <property type="molecule type" value="Genomic_DNA"/>
</dbReference>
<name>A0A4U8UCG0_9HELI</name>
<comment type="similarity">
    <text evidence="1">Belongs to the myoviridae tail sheath protein family.</text>
</comment>
<reference evidence="3 4" key="1">
    <citation type="journal article" date="2014" name="Genome Announc.">
        <title>Draft genome sequences of eight enterohepatic helicobacter species isolated from both laboratory and wild rodents.</title>
        <authorList>
            <person name="Sheh A."/>
            <person name="Shen Z."/>
            <person name="Fox J.G."/>
        </authorList>
    </citation>
    <scope>NUCLEOTIDE SEQUENCE [LARGE SCALE GENOMIC DNA]</scope>
    <source>
        <strain evidence="3 4">MIT-03-7007</strain>
    </source>
</reference>
<dbReference type="Proteomes" id="UP000029920">
    <property type="component" value="Unassembled WGS sequence"/>
</dbReference>
<evidence type="ECO:0000313" key="4">
    <source>
        <dbReference type="Proteomes" id="UP000029920"/>
    </source>
</evidence>
<evidence type="ECO:0000313" key="3">
    <source>
        <dbReference type="EMBL" id="TLE14464.1"/>
    </source>
</evidence>
<dbReference type="PANTHER" id="PTHR35861">
    <property type="match status" value="1"/>
</dbReference>
<sequence>MAANFGVNVTRSSSAARAIKVKSSTPIGAVVSIALDESNEELINSLRAEPLRFFASAETALKEFGAYEGSVLRVLSGINEQNAKSPLILSFVVISLTQAQEVPEEFYGQEEIKTKVSEAILRMPSSQALFGYSPNLIIAPFFSHDLDIGSQMQSIAQKLNAHAIIDLNCESESEAITKASSYGSERVLLCDPYVKVWDSLKNAHSYEPLSARVAGLIAYVDGEEEYGFSNSHSNRVLNGVSGTKRIVEFQAGQECQADRLRNQNITTIIRYSGFRLWGNNTTSIDSIWQDFTRVRVFDRIAEAALEGLFWAIDRRADELKAAKDSVEQMLLSLKGAKVLVDYEVSWNDELNTPANITAGKFYLDVKTMNTPIVKRLEVNFDYTDKFSKMLIKMIS</sequence>
<dbReference type="RefSeq" id="WP_034553527.1">
    <property type="nucleotide sequence ID" value="NZ_JRPC02000024.1"/>
</dbReference>
<dbReference type="InterPro" id="IPR052042">
    <property type="entry name" value="Tail_sheath_structural"/>
</dbReference>
<dbReference type="Pfam" id="PF04984">
    <property type="entry name" value="Phage_sheath_1"/>
    <property type="match status" value="1"/>
</dbReference>
<proteinExistence type="inferred from homology"/>
<dbReference type="PANTHER" id="PTHR35861:SF1">
    <property type="entry name" value="PHAGE TAIL SHEATH PROTEIN"/>
    <property type="match status" value="1"/>
</dbReference>
<gene>
    <name evidence="3" type="ORF">LS72_008660</name>
</gene>
<evidence type="ECO:0000256" key="1">
    <source>
        <dbReference type="ARBA" id="ARBA00008005"/>
    </source>
</evidence>